<dbReference type="PANTHER" id="PTHR19325">
    <property type="entry name" value="COMPLEMENT COMPONENT-RELATED SUSHI DOMAIN-CONTAINING"/>
    <property type="match status" value="1"/>
</dbReference>
<feature type="domain" description="Sushi" evidence="9">
    <location>
        <begin position="519"/>
        <end position="586"/>
    </location>
</feature>
<feature type="domain" description="Sushi" evidence="9">
    <location>
        <begin position="723"/>
        <end position="790"/>
    </location>
</feature>
<keyword evidence="4" id="KW-1015">Disulfide bond</keyword>
<dbReference type="Gene3D" id="2.10.70.10">
    <property type="entry name" value="Complement Module, domain 1"/>
    <property type="match status" value="8"/>
</dbReference>
<protein>
    <submittedName>
        <fullName evidence="10">p-selectin</fullName>
    </submittedName>
</protein>
<evidence type="ECO:0000256" key="7">
    <source>
        <dbReference type="SAM" id="SignalP"/>
    </source>
</evidence>
<dbReference type="InterPro" id="IPR001304">
    <property type="entry name" value="C-type_lectin-like"/>
</dbReference>
<evidence type="ECO:0000256" key="6">
    <source>
        <dbReference type="PROSITE-ProRule" id="PRU00302"/>
    </source>
</evidence>
<dbReference type="Proteomes" id="UP001152320">
    <property type="component" value="Chromosome 18"/>
</dbReference>
<dbReference type="Pfam" id="PF00084">
    <property type="entry name" value="Sushi"/>
    <property type="match status" value="4"/>
</dbReference>
<feature type="domain" description="Sushi" evidence="9">
    <location>
        <begin position="587"/>
        <end position="654"/>
    </location>
</feature>
<dbReference type="InterPro" id="IPR035976">
    <property type="entry name" value="Sushi/SCR/CCP_sf"/>
</dbReference>
<proteinExistence type="predicted"/>
<feature type="domain" description="Sushi" evidence="9">
    <location>
        <begin position="34"/>
        <end position="110"/>
    </location>
</feature>
<evidence type="ECO:0000313" key="11">
    <source>
        <dbReference type="Proteomes" id="UP001152320"/>
    </source>
</evidence>
<feature type="domain" description="Sushi" evidence="9">
    <location>
        <begin position="451"/>
        <end position="518"/>
    </location>
</feature>
<name>A0A9Q0YRY2_HOLLE</name>
<feature type="domain" description="Sushi" evidence="9">
    <location>
        <begin position="179"/>
        <end position="246"/>
    </location>
</feature>
<evidence type="ECO:0000256" key="2">
    <source>
        <dbReference type="ARBA" id="ARBA00022729"/>
    </source>
</evidence>
<dbReference type="AlphaFoldDB" id="A0A9Q0YRY2"/>
<evidence type="ECO:0000256" key="3">
    <source>
        <dbReference type="ARBA" id="ARBA00022737"/>
    </source>
</evidence>
<dbReference type="OrthoDB" id="418245at2759"/>
<evidence type="ECO:0000256" key="5">
    <source>
        <dbReference type="ARBA" id="ARBA00023180"/>
    </source>
</evidence>
<evidence type="ECO:0000313" key="10">
    <source>
        <dbReference type="EMBL" id="KAJ8024376.1"/>
    </source>
</evidence>
<accession>A0A9Q0YRY2</accession>
<comment type="caution">
    <text evidence="6">Lacks conserved residue(s) required for the propagation of feature annotation.</text>
</comment>
<keyword evidence="11" id="KW-1185">Reference proteome</keyword>
<keyword evidence="5" id="KW-0325">Glycoprotein</keyword>
<keyword evidence="1 6" id="KW-0768">Sushi</keyword>
<dbReference type="CDD" id="cd00037">
    <property type="entry name" value="CLECT"/>
    <property type="match status" value="1"/>
</dbReference>
<evidence type="ECO:0000256" key="4">
    <source>
        <dbReference type="ARBA" id="ARBA00023157"/>
    </source>
</evidence>
<evidence type="ECO:0000259" key="9">
    <source>
        <dbReference type="PROSITE" id="PS50923"/>
    </source>
</evidence>
<dbReference type="Pfam" id="PF00059">
    <property type="entry name" value="Lectin_C"/>
    <property type="match status" value="1"/>
</dbReference>
<sequence>MDLLFYSAKMKLLFYLTHLTLLEVKTTAEIKGYFQCSEPRKAVTCSTNDLPDVTQGSFDCPPNFNVSNGGVCTLTCDDKFYSPFSNEAVCETAEDNREGKWSDANFVCHEIMCIINDLPEVTNGSFACFPNSSVSFGDACALICNDGFYSPYSNQTVCERGEGSLGGMWSDGDYVCHPITCTITGLPGVLNGSFECPSISEVSYGDFCTIKCNNGFYSAFSNNTVCEGGEDNQGGKWSDRNIACREITCDSDNLPGIVDGSFDCAQSPKISMGEACAVICDDGFYPAFSDQVICETGEYSHVGRWSEGNFTCHEIMCSTFDLPEVTNGSFACFPNSSVSFGDVCALTCNDGFYSPYSYQTVCERGEGSHGGMWSDGDYVCHPITCPVTDLPDVANGSFDCPSNSEVSYGDFCTIICNNGFYSAFFNNTVCEGGEDNQGGKWSDRNIACRAITCSSDSLPGIIDGSFDCAQSPNISVGETCAFVCDDGFYPAFSEQVMCETGEYSHEGRWSEGNFTCHAITCSTTGLPNVENGTFACPLNSYVPYSHSCSLICTEGFYSPFSNHAVCEAGDGTYGEKWSDGNFACHEIKCSTYALPEVPNGSFDCPSNSNVSFAGVCNLICNVGFYSLFANQAVCGSGEGNEGGKWSGGNFLCLAITCSTNDLPEILNGSFDCPPNSNVSYDDACTLTCNGGFYPPFSNEALCDEKEENQGGKWSEANFACHAITCSSDDLPGVTDGLFDCTPNSNISMGDVCTLTCNNGFYPTSSDRAVCESREDNTGGKWSDGNFTCHGCTVWTEWRGNEYKLTSSKQYADSSSQVCENDAAHLVSIENHEENSFVQKIVSYCDPNKQIWIGLNDVASPGDWRWTDGTTVSFTNWASSQPNNGILEKYVYMKDNGNWYDYPVFHSFHAVCKRSN</sequence>
<dbReference type="EMBL" id="JAIZAY010000018">
    <property type="protein sequence ID" value="KAJ8024376.1"/>
    <property type="molecule type" value="Genomic_DNA"/>
</dbReference>
<dbReference type="PROSITE" id="PS50923">
    <property type="entry name" value="SUSHI"/>
    <property type="match status" value="11"/>
</dbReference>
<dbReference type="PROSITE" id="PS50041">
    <property type="entry name" value="C_TYPE_LECTIN_2"/>
    <property type="match status" value="1"/>
</dbReference>
<gene>
    <name evidence="10" type="ORF">HOLleu_34276</name>
</gene>
<feature type="domain" description="Sushi" evidence="9">
    <location>
        <begin position="655"/>
        <end position="722"/>
    </location>
</feature>
<feature type="domain" description="Sushi" evidence="9">
    <location>
        <begin position="111"/>
        <end position="178"/>
    </location>
</feature>
<keyword evidence="3" id="KW-0677">Repeat</keyword>
<dbReference type="InterPro" id="IPR000436">
    <property type="entry name" value="Sushi_SCR_CCP_dom"/>
</dbReference>
<dbReference type="InterPro" id="IPR016187">
    <property type="entry name" value="CTDL_fold"/>
</dbReference>
<dbReference type="SMART" id="SM00034">
    <property type="entry name" value="CLECT"/>
    <property type="match status" value="1"/>
</dbReference>
<dbReference type="PANTHER" id="PTHR19325:SF567">
    <property type="entry name" value="SUSHI, VON WILLEBRAND FACTOR TYPE A, EGF AND PENTRAXIN DOMAIN-CONTAINING PROTEIN 1-LIKE"/>
    <property type="match status" value="1"/>
</dbReference>
<evidence type="ECO:0000256" key="1">
    <source>
        <dbReference type="ARBA" id="ARBA00022659"/>
    </source>
</evidence>
<dbReference type="InterPro" id="IPR016186">
    <property type="entry name" value="C-type_lectin-like/link_sf"/>
</dbReference>
<organism evidence="10 11">
    <name type="scientific">Holothuria leucospilota</name>
    <name type="common">Black long sea cucumber</name>
    <name type="synonym">Mertensiothuria leucospilota</name>
    <dbReference type="NCBI Taxonomy" id="206669"/>
    <lineage>
        <taxon>Eukaryota</taxon>
        <taxon>Metazoa</taxon>
        <taxon>Echinodermata</taxon>
        <taxon>Eleutherozoa</taxon>
        <taxon>Echinozoa</taxon>
        <taxon>Holothuroidea</taxon>
        <taxon>Aspidochirotacea</taxon>
        <taxon>Aspidochirotida</taxon>
        <taxon>Holothuriidae</taxon>
        <taxon>Holothuria</taxon>
    </lineage>
</organism>
<dbReference type="SUPFAM" id="SSF56436">
    <property type="entry name" value="C-type lectin-like"/>
    <property type="match status" value="1"/>
</dbReference>
<feature type="domain" description="C-type lectin" evidence="8">
    <location>
        <begin position="797"/>
        <end position="912"/>
    </location>
</feature>
<dbReference type="InterPro" id="IPR050350">
    <property type="entry name" value="Compl-Cell_Adhes-Reg"/>
</dbReference>
<feature type="signal peptide" evidence="7">
    <location>
        <begin position="1"/>
        <end position="28"/>
    </location>
</feature>
<feature type="chain" id="PRO_5040106426" evidence="7">
    <location>
        <begin position="29"/>
        <end position="915"/>
    </location>
</feature>
<comment type="caution">
    <text evidence="10">The sequence shown here is derived from an EMBL/GenBank/DDBJ whole genome shotgun (WGS) entry which is preliminary data.</text>
</comment>
<feature type="domain" description="Sushi" evidence="9">
    <location>
        <begin position="383"/>
        <end position="450"/>
    </location>
</feature>
<keyword evidence="2 7" id="KW-0732">Signal</keyword>
<dbReference type="Gene3D" id="3.10.100.10">
    <property type="entry name" value="Mannose-Binding Protein A, subunit A"/>
    <property type="match status" value="1"/>
</dbReference>
<feature type="domain" description="Sushi" evidence="9">
    <location>
        <begin position="315"/>
        <end position="382"/>
    </location>
</feature>
<feature type="domain" description="Sushi" evidence="9">
    <location>
        <begin position="247"/>
        <end position="314"/>
    </location>
</feature>
<reference evidence="10" key="1">
    <citation type="submission" date="2021-10" db="EMBL/GenBank/DDBJ databases">
        <title>Tropical sea cucumber genome reveals ecological adaptation and Cuvierian tubules defense mechanism.</title>
        <authorList>
            <person name="Chen T."/>
        </authorList>
    </citation>
    <scope>NUCLEOTIDE SEQUENCE</scope>
    <source>
        <strain evidence="10">Nanhai2018</strain>
        <tissue evidence="10">Muscle</tissue>
    </source>
</reference>
<dbReference type="SMART" id="SM00032">
    <property type="entry name" value="CCP"/>
    <property type="match status" value="11"/>
</dbReference>
<evidence type="ECO:0000259" key="8">
    <source>
        <dbReference type="PROSITE" id="PS50041"/>
    </source>
</evidence>
<dbReference type="SUPFAM" id="SSF57535">
    <property type="entry name" value="Complement control module/SCR domain"/>
    <property type="match status" value="11"/>
</dbReference>